<sequence>MITLTKSYIFFLYLLFDVFNFTELEDNEKCKANTLRQYCTNIVSSVKLSAFLSYDFSVYRYFYVYSN</sequence>
<proteinExistence type="predicted"/>
<name>D2TVR9_9GAMM</name>
<dbReference type="AlphaFoldDB" id="D2TVR9"/>
<evidence type="ECO:0000313" key="1">
    <source>
        <dbReference type="EMBL" id="CBA71449.1"/>
    </source>
</evidence>
<accession>D2TVR9</accession>
<protein>
    <submittedName>
        <fullName evidence="1">Uncharacterized protein</fullName>
    </submittedName>
</protein>
<reference evidence="1" key="1">
    <citation type="journal article" date="2010" name="Insect Mol. Biol.">
        <title>The draft genome sequence of Arsenophonus nasoniae, son-killer bacterium of Nasonia vitripennis, reveals genes associated with virulence and symbiosis.</title>
        <authorList>
            <person name="Wilkes T."/>
            <person name="Darby A.C."/>
            <person name="Choi J."/>
            <person name="Colborne J.K."/>
            <person name="Werren J.H."/>
            <person name="Hurst G.D.D."/>
        </authorList>
    </citation>
    <scope>NUCLEOTIDE SEQUENCE</scope>
</reference>
<dbReference type="EMBL" id="FN545153">
    <property type="protein sequence ID" value="CBA71449.1"/>
    <property type="molecule type" value="Genomic_DNA"/>
</dbReference>
<organism evidence="1">
    <name type="scientific">Arsenophonus nasoniae</name>
    <name type="common">son-killer infecting Nasonia vitripennis</name>
    <dbReference type="NCBI Taxonomy" id="638"/>
    <lineage>
        <taxon>Bacteria</taxon>
        <taxon>Pseudomonadati</taxon>
        <taxon>Pseudomonadota</taxon>
        <taxon>Gammaproteobacteria</taxon>
        <taxon>Enterobacterales</taxon>
        <taxon>Morganellaceae</taxon>
        <taxon>Arsenophonus</taxon>
    </lineage>
</organism>
<gene>
    <name evidence="1" type="ORF">ARN_01140</name>
</gene>